<evidence type="ECO:0000313" key="2">
    <source>
        <dbReference type="Proteomes" id="UP000603865"/>
    </source>
</evidence>
<dbReference type="RefSeq" id="WP_189093008.1">
    <property type="nucleotide sequence ID" value="NZ_BMQL01000052.1"/>
</dbReference>
<sequence length="86" mass="9660">MTDDQLFDALDGLYAYDSGSVDSGIHDELLRLQVVAYLADLPDLTRRETVGLFLWMQYLCPERVVQGYGPADAHEWLNWAAGQGLL</sequence>
<protein>
    <submittedName>
        <fullName evidence="1">Uncharacterized protein</fullName>
    </submittedName>
</protein>
<comment type="caution">
    <text evidence="1">The sequence shown here is derived from an EMBL/GenBank/DDBJ whole genome shotgun (WGS) entry which is preliminary data.</text>
</comment>
<dbReference type="EMBL" id="BMQL01000052">
    <property type="protein sequence ID" value="GGR31337.1"/>
    <property type="molecule type" value="Genomic_DNA"/>
</dbReference>
<organism evidence="1 2">
    <name type="scientific">Deinococcus ruber</name>
    <dbReference type="NCBI Taxonomy" id="1848197"/>
    <lineage>
        <taxon>Bacteria</taxon>
        <taxon>Thermotogati</taxon>
        <taxon>Deinococcota</taxon>
        <taxon>Deinococci</taxon>
        <taxon>Deinococcales</taxon>
        <taxon>Deinococcaceae</taxon>
        <taxon>Deinococcus</taxon>
    </lineage>
</organism>
<reference evidence="1" key="1">
    <citation type="journal article" date="2014" name="Int. J. Syst. Evol. Microbiol.">
        <title>Complete genome sequence of Corynebacterium casei LMG S-19264T (=DSM 44701T), isolated from a smear-ripened cheese.</title>
        <authorList>
            <consortium name="US DOE Joint Genome Institute (JGI-PGF)"/>
            <person name="Walter F."/>
            <person name="Albersmeier A."/>
            <person name="Kalinowski J."/>
            <person name="Ruckert C."/>
        </authorList>
    </citation>
    <scope>NUCLEOTIDE SEQUENCE</scope>
    <source>
        <strain evidence="1">JCM 31311</strain>
    </source>
</reference>
<dbReference type="Proteomes" id="UP000603865">
    <property type="component" value="Unassembled WGS sequence"/>
</dbReference>
<dbReference type="AlphaFoldDB" id="A0A918CMV7"/>
<accession>A0A918CMV7</accession>
<gene>
    <name evidence="1" type="ORF">GCM10008957_47530</name>
</gene>
<evidence type="ECO:0000313" key="1">
    <source>
        <dbReference type="EMBL" id="GGR31337.1"/>
    </source>
</evidence>
<name>A0A918CMV7_9DEIO</name>
<keyword evidence="2" id="KW-1185">Reference proteome</keyword>
<proteinExistence type="predicted"/>
<reference evidence="1" key="2">
    <citation type="submission" date="2020-09" db="EMBL/GenBank/DDBJ databases">
        <authorList>
            <person name="Sun Q."/>
            <person name="Ohkuma M."/>
        </authorList>
    </citation>
    <scope>NUCLEOTIDE SEQUENCE</scope>
    <source>
        <strain evidence="1">JCM 31311</strain>
    </source>
</reference>